<dbReference type="InterPro" id="IPR010730">
    <property type="entry name" value="HET"/>
</dbReference>
<accession>A0A9P9D1W3</accession>
<dbReference type="Pfam" id="PF06985">
    <property type="entry name" value="HET"/>
    <property type="match status" value="1"/>
</dbReference>
<dbReference type="Pfam" id="PF26639">
    <property type="entry name" value="Het-6_barrel"/>
    <property type="match status" value="1"/>
</dbReference>
<dbReference type="Proteomes" id="UP000738349">
    <property type="component" value="Unassembled WGS sequence"/>
</dbReference>
<feature type="domain" description="Heterokaryon incompatibility" evidence="1">
    <location>
        <begin position="52"/>
        <end position="204"/>
    </location>
</feature>
<dbReference type="PANTHER" id="PTHR24148:SF73">
    <property type="entry name" value="HET DOMAIN PROTEIN (AFU_ORTHOLOGUE AFUA_8G01020)"/>
    <property type="match status" value="1"/>
</dbReference>
<keyword evidence="3" id="KW-1185">Reference proteome</keyword>
<dbReference type="InterPro" id="IPR052895">
    <property type="entry name" value="HetReg/Transcr_Mod"/>
</dbReference>
<name>A0A9P9D1W3_9HYPO</name>
<proteinExistence type="predicted"/>
<evidence type="ECO:0000313" key="2">
    <source>
        <dbReference type="EMBL" id="KAH7111205.1"/>
    </source>
</evidence>
<evidence type="ECO:0000259" key="1">
    <source>
        <dbReference type="Pfam" id="PF06985"/>
    </source>
</evidence>
<evidence type="ECO:0000313" key="3">
    <source>
        <dbReference type="Proteomes" id="UP000738349"/>
    </source>
</evidence>
<dbReference type="EMBL" id="JAGMUV010000042">
    <property type="protein sequence ID" value="KAH7111205.1"/>
    <property type="molecule type" value="Genomic_DNA"/>
</dbReference>
<dbReference type="AlphaFoldDB" id="A0A9P9D1W3"/>
<protein>
    <submittedName>
        <fullName evidence="2">Heterokaryon incompatibility protein-domain-containing protein</fullName>
    </submittedName>
</protein>
<gene>
    <name evidence="2" type="ORF">EDB81DRAFT_830704</name>
</gene>
<dbReference type="OrthoDB" id="3557394at2759"/>
<comment type="caution">
    <text evidence="2">The sequence shown here is derived from an EMBL/GenBank/DDBJ whole genome shotgun (WGS) entry which is preliminary data.</text>
</comment>
<dbReference type="PANTHER" id="PTHR24148">
    <property type="entry name" value="ANKYRIN REPEAT DOMAIN-CONTAINING PROTEIN 39 HOMOLOG-RELATED"/>
    <property type="match status" value="1"/>
</dbReference>
<reference evidence="2" key="1">
    <citation type="journal article" date="2021" name="Nat. Commun.">
        <title>Genetic determinants of endophytism in the Arabidopsis root mycobiome.</title>
        <authorList>
            <person name="Mesny F."/>
            <person name="Miyauchi S."/>
            <person name="Thiergart T."/>
            <person name="Pickel B."/>
            <person name="Atanasova L."/>
            <person name="Karlsson M."/>
            <person name="Huettel B."/>
            <person name="Barry K.W."/>
            <person name="Haridas S."/>
            <person name="Chen C."/>
            <person name="Bauer D."/>
            <person name="Andreopoulos W."/>
            <person name="Pangilinan J."/>
            <person name="LaButti K."/>
            <person name="Riley R."/>
            <person name="Lipzen A."/>
            <person name="Clum A."/>
            <person name="Drula E."/>
            <person name="Henrissat B."/>
            <person name="Kohler A."/>
            <person name="Grigoriev I.V."/>
            <person name="Martin F.M."/>
            <person name="Hacquard S."/>
        </authorList>
    </citation>
    <scope>NUCLEOTIDE SEQUENCE</scope>
    <source>
        <strain evidence="2">MPI-CAGE-AT-0147</strain>
    </source>
</reference>
<organism evidence="2 3">
    <name type="scientific">Dactylonectria macrodidyma</name>
    <dbReference type="NCBI Taxonomy" id="307937"/>
    <lineage>
        <taxon>Eukaryota</taxon>
        <taxon>Fungi</taxon>
        <taxon>Dikarya</taxon>
        <taxon>Ascomycota</taxon>
        <taxon>Pezizomycotina</taxon>
        <taxon>Sordariomycetes</taxon>
        <taxon>Hypocreomycetidae</taxon>
        <taxon>Hypocreales</taxon>
        <taxon>Nectriaceae</taxon>
        <taxon>Dactylonectria</taxon>
    </lineage>
</organism>
<sequence>MTSSDRRNLYDDLPLNCLRREVRILVVHKGRGDGPLECTLKTVSLDEEAASFHALSYVWGNSNKTTKIIVNNHSVAVTKSLAKCLEILRDHSVSHAHIFDQPALTIWADAVCINQEDLLERSQQVQMMGDIYSSARNVVIRLGDGDKHTDYALDMMNSTNFREGLWDLAFSGRRPCQEEIMVDVIFKQVLCKSKWWQRLWVRQEFILATKEPVFSCGAKMIPWDHLLRCFLWLPRSWNNPDMEDIWDDCRKKVASSLIDADTNNGIHPIALHRVRESFRQRRALPFCDIFQYLLQNSMVTDSRDLVYGLLGLLEQQDRDQIVIDYELEAMQIYQQVGYLLWKQHTEQTLSELLPRLNFHGVDNGYPSWVPDFASQPSRGWRDHRTIHARRPWRKQSEHPFKSGQSVLVLQGLTFDVVENVVTTPYEFDDIEEIFPILRDIEELLLEAINRSIPPHNPLVPLSGLKHEESVLQTLTKSTVETGDVFPGLDDEQVWARLMGRELRPPEIAMAIESGKGGRLFHRLSIMLKGKLLGRKVLVSEAGFVGIGEPQIEIGDVIAFIFGTTAPLVLRRYRDNYRIVGCAYVSGLMDPDLLDRYYDKMIYQQVTFNIV</sequence>